<proteinExistence type="predicted"/>
<dbReference type="Pfam" id="PF02601">
    <property type="entry name" value="Exonuc_VII_L"/>
    <property type="match status" value="1"/>
</dbReference>
<evidence type="ECO:0000313" key="5">
    <source>
        <dbReference type="Proteomes" id="UP000288082"/>
    </source>
</evidence>
<dbReference type="AlphaFoldDB" id="A0A430R7D8"/>
<dbReference type="EMBL" id="PELM01000134">
    <property type="protein sequence ID" value="RTH03319.1"/>
    <property type="molecule type" value="Genomic_DNA"/>
</dbReference>
<feature type="transmembrane region" description="Helical" evidence="2">
    <location>
        <begin position="326"/>
        <end position="344"/>
    </location>
</feature>
<dbReference type="GO" id="GO:0008855">
    <property type="term" value="F:exodeoxyribonuclease VII activity"/>
    <property type="evidence" value="ECO:0007669"/>
    <property type="project" value="InterPro"/>
</dbReference>
<evidence type="ECO:0000256" key="1">
    <source>
        <dbReference type="SAM" id="Coils"/>
    </source>
</evidence>
<organism evidence="4 5">
    <name type="scientific">Thermus scotoductus</name>
    <dbReference type="NCBI Taxonomy" id="37636"/>
    <lineage>
        <taxon>Bacteria</taxon>
        <taxon>Thermotogati</taxon>
        <taxon>Deinococcota</taxon>
        <taxon>Deinococci</taxon>
        <taxon>Thermales</taxon>
        <taxon>Thermaceae</taxon>
        <taxon>Thermus</taxon>
    </lineage>
</organism>
<keyword evidence="4" id="KW-0540">Nuclease</keyword>
<evidence type="ECO:0000256" key="2">
    <source>
        <dbReference type="SAM" id="Phobius"/>
    </source>
</evidence>
<comment type="caution">
    <text evidence="4">The sequence shown here is derived from an EMBL/GenBank/DDBJ whole genome shotgun (WGS) entry which is preliminary data.</text>
</comment>
<dbReference type="InterPro" id="IPR020579">
    <property type="entry name" value="Exonuc_VII_lsu_C"/>
</dbReference>
<feature type="coiled-coil region" evidence="1">
    <location>
        <begin position="269"/>
        <end position="310"/>
    </location>
</feature>
<keyword evidence="2" id="KW-1133">Transmembrane helix</keyword>
<evidence type="ECO:0000259" key="3">
    <source>
        <dbReference type="Pfam" id="PF02601"/>
    </source>
</evidence>
<sequence>MKPQHPSQTLFPLTPGQLLQGLHALFNKEVFRRFREEGPYLVRGTFAEPSKKAWGGFYYGDLRGENASIRLKVPTGILLAEWKAYVLSVSPELAPNGKPAFLFRVEALHGEEEAPPPSAAQLPRRSRDRVDVRGLLLGLLRKGETPALALILGETAIVDRDVEASLGSARERYRLDQKRVNLTDPWAVAEALARAAEGPYHLVALVRGGGEGLEALDRPEVWEAVASCPKPVVVALGHAANTLWVEGLADAAFPTPTALGHFLKEAVEAVEREREAAKLSDLLEKAQAEARAAQVQRDQLKEALARLEREPALLHQEVARLRRGLALWRGAALLALAVAVWLFLARG</sequence>
<keyword evidence="1" id="KW-0175">Coiled coil</keyword>
<evidence type="ECO:0000313" key="4">
    <source>
        <dbReference type="EMBL" id="RTH03319.1"/>
    </source>
</evidence>
<accession>A0A430R7D8</accession>
<gene>
    <name evidence="4" type="ORF">CSW50_05420</name>
</gene>
<dbReference type="RefSeq" id="WP_126187352.1">
    <property type="nucleotide sequence ID" value="NZ_PELM01000134.1"/>
</dbReference>
<name>A0A430R7D8_THESC</name>
<dbReference type="Proteomes" id="UP000288082">
    <property type="component" value="Unassembled WGS sequence"/>
</dbReference>
<keyword evidence="4" id="KW-0378">Hydrolase</keyword>
<protein>
    <submittedName>
        <fullName evidence="4">Exonuclease VII large subunit</fullName>
    </submittedName>
</protein>
<keyword evidence="2" id="KW-0812">Transmembrane</keyword>
<keyword evidence="4" id="KW-0269">Exonuclease</keyword>
<keyword evidence="2" id="KW-0472">Membrane</keyword>
<feature type="domain" description="Exonuclease VII large subunit C-terminal" evidence="3">
    <location>
        <begin position="188"/>
        <end position="321"/>
    </location>
</feature>
<reference evidence="4 5" key="1">
    <citation type="journal article" date="2019" name="Extremophiles">
        <title>Biogeography of thermophiles and predominance of Thermus scotoductus in domestic water heaters.</title>
        <authorList>
            <person name="Wilpiszeski R.L."/>
            <person name="Zhang Z."/>
            <person name="House C.H."/>
        </authorList>
    </citation>
    <scope>NUCLEOTIDE SEQUENCE [LARGE SCALE GENOMIC DNA]</scope>
    <source>
        <strain evidence="4 5">38_S38</strain>
    </source>
</reference>